<dbReference type="AlphaFoldDB" id="A0A0F7CHU4"/>
<keyword evidence="3" id="KW-0804">Transcription</keyword>
<dbReference type="SUPFAM" id="SSF48498">
    <property type="entry name" value="Tetracyclin repressor-like, C-terminal domain"/>
    <property type="match status" value="1"/>
</dbReference>
<dbReference type="PATRIC" id="fig|1333534.5.peg.2093"/>
<accession>A0A0F7CHU4</accession>
<dbReference type="InterPro" id="IPR036271">
    <property type="entry name" value="Tet_transcr_reg_TetR-rel_C_sf"/>
</dbReference>
<proteinExistence type="predicted"/>
<dbReference type="OrthoDB" id="9809772at2"/>
<evidence type="ECO:0000256" key="2">
    <source>
        <dbReference type="ARBA" id="ARBA00023125"/>
    </source>
</evidence>
<keyword evidence="1" id="KW-0805">Transcription regulation</keyword>
<dbReference type="PRINTS" id="PR00455">
    <property type="entry name" value="HTHTETR"/>
</dbReference>
<organism evidence="6 7">
    <name type="scientific">Paenibacillus durus ATCC 35681</name>
    <dbReference type="NCBI Taxonomy" id="1333534"/>
    <lineage>
        <taxon>Bacteria</taxon>
        <taxon>Bacillati</taxon>
        <taxon>Bacillota</taxon>
        <taxon>Bacilli</taxon>
        <taxon>Bacillales</taxon>
        <taxon>Paenibacillaceae</taxon>
        <taxon>Paenibacillus</taxon>
    </lineage>
</organism>
<sequence length="197" mass="22621">MKNKKNTLQEIMDSGLTLVQERGYNGFSYADIAEAIGIRKASIHYHFPSKQALVQAVLIRYRREFMDKLQQIHEQPISWRQKLQSFFGLYRETLEKNTKLCLCSMMAAELNSFPAEIRDELNNFFDANTTWIEYVLNQGKLEGELTFSNGALEQAKTLIAFVQGAQLMSRTSGEIGYYDSLVSNYMVTLTPTTRSFN</sequence>
<dbReference type="Pfam" id="PF00440">
    <property type="entry name" value="TetR_N"/>
    <property type="match status" value="1"/>
</dbReference>
<evidence type="ECO:0000256" key="4">
    <source>
        <dbReference type="PROSITE-ProRule" id="PRU00335"/>
    </source>
</evidence>
<evidence type="ECO:0000256" key="3">
    <source>
        <dbReference type="ARBA" id="ARBA00023163"/>
    </source>
</evidence>
<dbReference type="InterPro" id="IPR009057">
    <property type="entry name" value="Homeodomain-like_sf"/>
</dbReference>
<dbReference type="RefSeq" id="WP_025695555.1">
    <property type="nucleotide sequence ID" value="NZ_ASQQ01000333.1"/>
</dbReference>
<feature type="domain" description="HTH tetR-type" evidence="5">
    <location>
        <begin position="5"/>
        <end position="65"/>
    </location>
</feature>
<gene>
    <name evidence="6" type="ORF">VK70_09555</name>
</gene>
<dbReference type="GO" id="GO:0003677">
    <property type="term" value="F:DNA binding"/>
    <property type="evidence" value="ECO:0007669"/>
    <property type="project" value="UniProtKB-UniRule"/>
</dbReference>
<dbReference type="SUPFAM" id="SSF46689">
    <property type="entry name" value="Homeodomain-like"/>
    <property type="match status" value="1"/>
</dbReference>
<dbReference type="EMBL" id="CP011114">
    <property type="protein sequence ID" value="AKG34786.1"/>
    <property type="molecule type" value="Genomic_DNA"/>
</dbReference>
<protein>
    <submittedName>
        <fullName evidence="6">TetR family transcriptional regulator</fullName>
    </submittedName>
</protein>
<reference evidence="6 7" key="1">
    <citation type="submission" date="2015-03" db="EMBL/GenBank/DDBJ databases">
        <authorList>
            <person name="Abdul Halim M."/>
        </authorList>
    </citation>
    <scope>NUCLEOTIDE SEQUENCE [LARGE SCALE GENOMIC DNA]</scope>
    <source>
        <strain evidence="6 7">ATCC 35681</strain>
    </source>
</reference>
<dbReference type="PANTHER" id="PTHR47506">
    <property type="entry name" value="TRANSCRIPTIONAL REGULATORY PROTEIN"/>
    <property type="match status" value="1"/>
</dbReference>
<feature type="DNA-binding region" description="H-T-H motif" evidence="4">
    <location>
        <begin position="28"/>
        <end position="47"/>
    </location>
</feature>
<evidence type="ECO:0000259" key="5">
    <source>
        <dbReference type="PROSITE" id="PS50977"/>
    </source>
</evidence>
<dbReference type="Gene3D" id="1.10.357.10">
    <property type="entry name" value="Tetracycline Repressor, domain 2"/>
    <property type="match status" value="1"/>
</dbReference>
<reference evidence="6 7" key="2">
    <citation type="journal article" date="2016" name="Genome Announc.">
        <title>Genome Sequence of a Gram-Positive Diazotroph, Paenibacillus durus Type Strain ATCC 35681.</title>
        <authorList>
            <person name="Halim M.A."/>
            <person name="Rahman A.Y."/>
            <person name="Sim K.S."/>
            <person name="Yam H.C."/>
            <person name="Rahim A.A."/>
            <person name="Ghazali A.H."/>
            <person name="Najimudin N."/>
        </authorList>
    </citation>
    <scope>NUCLEOTIDE SEQUENCE [LARGE SCALE GENOMIC DNA]</scope>
    <source>
        <strain evidence="6 7">ATCC 35681</strain>
    </source>
</reference>
<dbReference type="InterPro" id="IPR001647">
    <property type="entry name" value="HTH_TetR"/>
</dbReference>
<dbReference type="Proteomes" id="UP000034189">
    <property type="component" value="Chromosome"/>
</dbReference>
<evidence type="ECO:0000313" key="6">
    <source>
        <dbReference type="EMBL" id="AKG34786.1"/>
    </source>
</evidence>
<dbReference type="HOGENOM" id="CLU_069356_28_4_9"/>
<evidence type="ECO:0000313" key="7">
    <source>
        <dbReference type="Proteomes" id="UP000034189"/>
    </source>
</evidence>
<name>A0A0F7CHU4_PAEDU</name>
<evidence type="ECO:0000256" key="1">
    <source>
        <dbReference type="ARBA" id="ARBA00023015"/>
    </source>
</evidence>
<dbReference type="PROSITE" id="PS50977">
    <property type="entry name" value="HTH_TETR_2"/>
    <property type="match status" value="1"/>
</dbReference>
<keyword evidence="2 4" id="KW-0238">DNA-binding</keyword>
<dbReference type="PANTHER" id="PTHR47506:SF1">
    <property type="entry name" value="HTH-TYPE TRANSCRIPTIONAL REGULATOR YJDC"/>
    <property type="match status" value="1"/>
</dbReference>